<proteinExistence type="predicted"/>
<evidence type="ECO:0000256" key="1">
    <source>
        <dbReference type="SAM" id="Phobius"/>
    </source>
</evidence>
<keyword evidence="1" id="KW-0472">Membrane</keyword>
<dbReference type="STRING" id="1492898.SY85_17100"/>
<reference evidence="2 3" key="2">
    <citation type="journal article" date="2016" name="Int. J. Syst. Evol. Microbiol.">
        <title>Flavisolibacter tropicus sp. nov., isolated from tropical soil.</title>
        <authorList>
            <person name="Lee J.J."/>
            <person name="Kang M.S."/>
            <person name="Kim G.S."/>
            <person name="Lee C.S."/>
            <person name="Lim S."/>
            <person name="Lee J."/>
            <person name="Roh S.H."/>
            <person name="Kang H."/>
            <person name="Ha J.M."/>
            <person name="Bae S."/>
            <person name="Jung H.Y."/>
            <person name="Kim M.K."/>
        </authorList>
    </citation>
    <scope>NUCLEOTIDE SEQUENCE [LARGE SCALE GENOMIC DNA]</scope>
    <source>
        <strain evidence="2 3">LCS9</strain>
    </source>
</reference>
<gene>
    <name evidence="2" type="ORF">SY85_17100</name>
</gene>
<accession>A0A172TYT8</accession>
<dbReference type="KEGG" id="fla:SY85_17100"/>
<keyword evidence="3" id="KW-1185">Reference proteome</keyword>
<keyword evidence="1" id="KW-1133">Transmembrane helix</keyword>
<dbReference type="RefSeq" id="WP_066406093.1">
    <property type="nucleotide sequence ID" value="NZ_CP011390.1"/>
</dbReference>
<dbReference type="EMBL" id="CP011390">
    <property type="protein sequence ID" value="ANE51953.1"/>
    <property type="molecule type" value="Genomic_DNA"/>
</dbReference>
<evidence type="ECO:0000313" key="3">
    <source>
        <dbReference type="Proteomes" id="UP000077177"/>
    </source>
</evidence>
<reference evidence="3" key="1">
    <citation type="submission" date="2015-01" db="EMBL/GenBank/DDBJ databases">
        <title>Flavisolibacter sp./LCS9/ whole genome sequencing.</title>
        <authorList>
            <person name="Kim M.K."/>
            <person name="Srinivasan S."/>
            <person name="Lee J.-J."/>
        </authorList>
    </citation>
    <scope>NUCLEOTIDE SEQUENCE [LARGE SCALE GENOMIC DNA]</scope>
    <source>
        <strain evidence="3">LCS9</strain>
    </source>
</reference>
<dbReference type="OrthoDB" id="680655at2"/>
<protein>
    <submittedName>
        <fullName evidence="2">Uncharacterized protein</fullName>
    </submittedName>
</protein>
<evidence type="ECO:0000313" key="2">
    <source>
        <dbReference type="EMBL" id="ANE51953.1"/>
    </source>
</evidence>
<dbReference type="Proteomes" id="UP000077177">
    <property type="component" value="Chromosome"/>
</dbReference>
<sequence>MNISPGPNMRDRRTVLYWLTGAFSALLFWKLQPRAPQKQEKEAPVKMLTEDGRLVEVDMKHLQGQRRKLNTSEIQGWVKRK</sequence>
<organism evidence="2 3">
    <name type="scientific">Flavisolibacter tropicus</name>
    <dbReference type="NCBI Taxonomy" id="1492898"/>
    <lineage>
        <taxon>Bacteria</taxon>
        <taxon>Pseudomonadati</taxon>
        <taxon>Bacteroidota</taxon>
        <taxon>Chitinophagia</taxon>
        <taxon>Chitinophagales</taxon>
        <taxon>Chitinophagaceae</taxon>
        <taxon>Flavisolibacter</taxon>
    </lineage>
</organism>
<feature type="transmembrane region" description="Helical" evidence="1">
    <location>
        <begin position="15"/>
        <end position="31"/>
    </location>
</feature>
<dbReference type="AlphaFoldDB" id="A0A172TYT8"/>
<name>A0A172TYT8_9BACT</name>
<keyword evidence="1" id="KW-0812">Transmembrane</keyword>